<dbReference type="AlphaFoldDB" id="B9HUY7"/>
<feature type="transmembrane region" description="Helical" evidence="7">
    <location>
        <begin position="55"/>
        <end position="75"/>
    </location>
</feature>
<dbReference type="GO" id="GO:0006865">
    <property type="term" value="P:amino acid transport"/>
    <property type="evidence" value="ECO:0007669"/>
    <property type="project" value="UniProtKB-KW"/>
</dbReference>
<evidence type="ECO:0000259" key="8">
    <source>
        <dbReference type="Pfam" id="PF01490"/>
    </source>
</evidence>
<keyword evidence="2" id="KW-0813">Transport</keyword>
<sequence length="118" mass="12935">MAPDNIIISYRIGNESLDRLYSIRITFFFQSSSASYVLQATIAPPVKGKMFKGMCVCYAVIVSTYFSVGISGYWASGNQAQPTILTNFMGDGKPLLPTVNQLLHSYAIGCYHSSTSFP</sequence>
<dbReference type="Proteomes" id="UP000006729">
    <property type="component" value="Chromosome 10"/>
</dbReference>
<evidence type="ECO:0000256" key="5">
    <source>
        <dbReference type="ARBA" id="ARBA00022989"/>
    </source>
</evidence>
<keyword evidence="3 7" id="KW-0812">Transmembrane</keyword>
<dbReference type="InterPro" id="IPR013057">
    <property type="entry name" value="AA_transpt_TM"/>
</dbReference>
<feature type="domain" description="Amino acid transporter transmembrane" evidence="8">
    <location>
        <begin position="27"/>
        <end position="103"/>
    </location>
</feature>
<gene>
    <name evidence="9" type="ORF">POPTR_010G233800</name>
</gene>
<comment type="subcellular location">
    <subcellularLocation>
        <location evidence="1">Membrane</location>
    </subcellularLocation>
</comment>
<evidence type="ECO:0000256" key="6">
    <source>
        <dbReference type="ARBA" id="ARBA00023136"/>
    </source>
</evidence>
<dbReference type="EMBL" id="CM009299">
    <property type="protein sequence ID" value="PNT18295.1"/>
    <property type="molecule type" value="Genomic_DNA"/>
</dbReference>
<keyword evidence="4" id="KW-0029">Amino-acid transport</keyword>
<evidence type="ECO:0000256" key="3">
    <source>
        <dbReference type="ARBA" id="ARBA00022692"/>
    </source>
</evidence>
<protein>
    <recommendedName>
        <fullName evidence="8">Amino acid transporter transmembrane domain-containing protein</fullName>
    </recommendedName>
</protein>
<dbReference type="eggNOG" id="KOG1303">
    <property type="taxonomic scope" value="Eukaryota"/>
</dbReference>
<keyword evidence="10" id="KW-1185">Reference proteome</keyword>
<keyword evidence="5 7" id="KW-1133">Transmembrane helix</keyword>
<evidence type="ECO:0000256" key="7">
    <source>
        <dbReference type="SAM" id="Phobius"/>
    </source>
</evidence>
<organism evidence="9 10">
    <name type="scientific">Populus trichocarpa</name>
    <name type="common">Western balsam poplar</name>
    <name type="synonym">Populus balsamifera subsp. trichocarpa</name>
    <dbReference type="NCBI Taxonomy" id="3694"/>
    <lineage>
        <taxon>Eukaryota</taxon>
        <taxon>Viridiplantae</taxon>
        <taxon>Streptophyta</taxon>
        <taxon>Embryophyta</taxon>
        <taxon>Tracheophyta</taxon>
        <taxon>Spermatophyta</taxon>
        <taxon>Magnoliopsida</taxon>
        <taxon>eudicotyledons</taxon>
        <taxon>Gunneridae</taxon>
        <taxon>Pentapetalae</taxon>
        <taxon>rosids</taxon>
        <taxon>fabids</taxon>
        <taxon>Malpighiales</taxon>
        <taxon>Salicaceae</taxon>
        <taxon>Saliceae</taxon>
        <taxon>Populus</taxon>
    </lineage>
</organism>
<keyword evidence="6 7" id="KW-0472">Membrane</keyword>
<feature type="transmembrane region" description="Helical" evidence="7">
    <location>
        <begin position="20"/>
        <end position="43"/>
    </location>
</feature>
<evidence type="ECO:0000313" key="10">
    <source>
        <dbReference type="Proteomes" id="UP000006729"/>
    </source>
</evidence>
<proteinExistence type="predicted"/>
<dbReference type="InParanoid" id="B9HUY7"/>
<reference evidence="9 10" key="1">
    <citation type="journal article" date="2006" name="Science">
        <title>The genome of black cottonwood, Populus trichocarpa (Torr. &amp; Gray).</title>
        <authorList>
            <person name="Tuskan G.A."/>
            <person name="Difazio S."/>
            <person name="Jansson S."/>
            <person name="Bohlmann J."/>
            <person name="Grigoriev I."/>
            <person name="Hellsten U."/>
            <person name="Putnam N."/>
            <person name="Ralph S."/>
            <person name="Rombauts S."/>
            <person name="Salamov A."/>
            <person name="Schein J."/>
            <person name="Sterck L."/>
            <person name="Aerts A."/>
            <person name="Bhalerao R.R."/>
            <person name="Bhalerao R.P."/>
            <person name="Blaudez D."/>
            <person name="Boerjan W."/>
            <person name="Brun A."/>
            <person name="Brunner A."/>
            <person name="Busov V."/>
            <person name="Campbell M."/>
            <person name="Carlson J."/>
            <person name="Chalot M."/>
            <person name="Chapman J."/>
            <person name="Chen G.L."/>
            <person name="Cooper D."/>
            <person name="Coutinho P.M."/>
            <person name="Couturier J."/>
            <person name="Covert S."/>
            <person name="Cronk Q."/>
            <person name="Cunningham R."/>
            <person name="Davis J."/>
            <person name="Degroeve S."/>
            <person name="Dejardin A."/>
            <person name="Depamphilis C."/>
            <person name="Detter J."/>
            <person name="Dirks B."/>
            <person name="Dubchak I."/>
            <person name="Duplessis S."/>
            <person name="Ehlting J."/>
            <person name="Ellis B."/>
            <person name="Gendler K."/>
            <person name="Goodstein D."/>
            <person name="Gribskov M."/>
            <person name="Grimwood J."/>
            <person name="Groover A."/>
            <person name="Gunter L."/>
            <person name="Hamberger B."/>
            <person name="Heinze B."/>
            <person name="Helariutta Y."/>
            <person name="Henrissat B."/>
            <person name="Holligan D."/>
            <person name="Holt R."/>
            <person name="Huang W."/>
            <person name="Islam-Faridi N."/>
            <person name="Jones S."/>
            <person name="Jones-Rhoades M."/>
            <person name="Jorgensen R."/>
            <person name="Joshi C."/>
            <person name="Kangasjarvi J."/>
            <person name="Karlsson J."/>
            <person name="Kelleher C."/>
            <person name="Kirkpatrick R."/>
            <person name="Kirst M."/>
            <person name="Kohler A."/>
            <person name="Kalluri U."/>
            <person name="Larimer F."/>
            <person name="Leebens-Mack J."/>
            <person name="Leple J.C."/>
            <person name="Locascio P."/>
            <person name="Lou Y."/>
            <person name="Lucas S."/>
            <person name="Martin F."/>
            <person name="Montanini B."/>
            <person name="Napoli C."/>
            <person name="Nelson D.R."/>
            <person name="Nelson C."/>
            <person name="Nieminen K."/>
            <person name="Nilsson O."/>
            <person name="Pereda V."/>
            <person name="Peter G."/>
            <person name="Philippe R."/>
            <person name="Pilate G."/>
            <person name="Poliakov A."/>
            <person name="Razumovskaya J."/>
            <person name="Richardson P."/>
            <person name="Rinaldi C."/>
            <person name="Ritland K."/>
            <person name="Rouze P."/>
            <person name="Ryaboy D."/>
            <person name="Schmutz J."/>
            <person name="Schrader J."/>
            <person name="Segerman B."/>
            <person name="Shin H."/>
            <person name="Siddiqui A."/>
            <person name="Sterky F."/>
            <person name="Terry A."/>
            <person name="Tsai C.J."/>
            <person name="Uberbacher E."/>
            <person name="Unneberg P."/>
            <person name="Vahala J."/>
            <person name="Wall K."/>
            <person name="Wessler S."/>
            <person name="Yang G."/>
            <person name="Yin T."/>
            <person name="Douglas C."/>
            <person name="Marra M."/>
            <person name="Sandberg G."/>
            <person name="Van de Peer Y."/>
            <person name="Rokhsar D."/>
        </authorList>
    </citation>
    <scope>NUCLEOTIDE SEQUENCE [LARGE SCALE GENOMIC DNA]</scope>
    <source>
        <strain evidence="10">cv. Nisqually</strain>
    </source>
</reference>
<evidence type="ECO:0000256" key="4">
    <source>
        <dbReference type="ARBA" id="ARBA00022970"/>
    </source>
</evidence>
<dbReference type="HOGENOM" id="CLU_2077120_0_0_1"/>
<name>B9HUY7_POPTR</name>
<dbReference type="STRING" id="3694.B9HUY7"/>
<evidence type="ECO:0000256" key="2">
    <source>
        <dbReference type="ARBA" id="ARBA00022448"/>
    </source>
</evidence>
<dbReference type="Pfam" id="PF01490">
    <property type="entry name" value="Aa_trans"/>
    <property type="match status" value="1"/>
</dbReference>
<evidence type="ECO:0000313" key="9">
    <source>
        <dbReference type="EMBL" id="PNT18295.1"/>
    </source>
</evidence>
<dbReference type="GO" id="GO:0016020">
    <property type="term" value="C:membrane"/>
    <property type="evidence" value="ECO:0007669"/>
    <property type="project" value="UniProtKB-SubCell"/>
</dbReference>
<evidence type="ECO:0000256" key="1">
    <source>
        <dbReference type="ARBA" id="ARBA00004370"/>
    </source>
</evidence>
<accession>B9HUY7</accession>